<keyword evidence="1" id="KW-0805">Transcription regulation</keyword>
<organism evidence="5 6">
    <name type="scientific">Crenothrix polyspora</name>
    <dbReference type="NCBI Taxonomy" id="360316"/>
    <lineage>
        <taxon>Bacteria</taxon>
        <taxon>Pseudomonadati</taxon>
        <taxon>Pseudomonadota</taxon>
        <taxon>Gammaproteobacteria</taxon>
        <taxon>Methylococcales</taxon>
        <taxon>Crenotrichaceae</taxon>
        <taxon>Crenothrix</taxon>
    </lineage>
</organism>
<dbReference type="RefSeq" id="WP_176371151.1">
    <property type="nucleotide sequence ID" value="NZ_FUKI01000164.1"/>
</dbReference>
<dbReference type="SMART" id="SM00421">
    <property type="entry name" value="HTH_LUXR"/>
    <property type="match status" value="1"/>
</dbReference>
<dbReference type="GO" id="GO:0006355">
    <property type="term" value="P:regulation of DNA-templated transcription"/>
    <property type="evidence" value="ECO:0007669"/>
    <property type="project" value="InterPro"/>
</dbReference>
<dbReference type="SUPFAM" id="SSF46894">
    <property type="entry name" value="C-terminal effector domain of the bipartite response regulators"/>
    <property type="match status" value="1"/>
</dbReference>
<dbReference type="PROSITE" id="PS50043">
    <property type="entry name" value="HTH_LUXR_2"/>
    <property type="match status" value="1"/>
</dbReference>
<reference evidence="6" key="1">
    <citation type="submission" date="2017-02" db="EMBL/GenBank/DDBJ databases">
        <authorList>
            <person name="Daims H."/>
        </authorList>
    </citation>
    <scope>NUCLEOTIDE SEQUENCE [LARGE SCALE GENOMIC DNA]</scope>
</reference>
<dbReference type="Gene3D" id="1.10.10.10">
    <property type="entry name" value="Winged helix-like DNA-binding domain superfamily/Winged helix DNA-binding domain"/>
    <property type="match status" value="1"/>
</dbReference>
<protein>
    <submittedName>
        <fullName evidence="5">Response regulator</fullName>
    </submittedName>
</protein>
<dbReference type="CDD" id="cd06170">
    <property type="entry name" value="LuxR_C_like"/>
    <property type="match status" value="1"/>
</dbReference>
<dbReference type="EMBL" id="FUKI01000164">
    <property type="protein sequence ID" value="SJM96062.1"/>
    <property type="molecule type" value="Genomic_DNA"/>
</dbReference>
<keyword evidence="6" id="KW-1185">Reference proteome</keyword>
<accession>A0A1R4HIJ8</accession>
<sequence>MLLAPVMLGGKPVGLLNLFRPRNKRPFNSREQTLMTMLTPYLGHAFLVSGDKDSQYSGNELSGLMIMDARGQIIYLSQQAENLLALACSPIVSRDRQKQETIVKQNLAQLCQSLDTIFQGKTANPPSWSLTNNCGRFVFHAQWLRNAHEPGGIIGMSITHQEPLTLKVLRVLPNTQLSPTQREVVLLMVQGLSNDQIGEKLHIKLTTVKDHITKIFIKLDISRREELLPKLLAMEKSEGIRLH</sequence>
<proteinExistence type="predicted"/>
<evidence type="ECO:0000256" key="3">
    <source>
        <dbReference type="ARBA" id="ARBA00023163"/>
    </source>
</evidence>
<name>A0A1R4HIJ8_9GAMM</name>
<evidence type="ECO:0000313" key="5">
    <source>
        <dbReference type="EMBL" id="SJM96062.1"/>
    </source>
</evidence>
<dbReference type="InterPro" id="IPR000792">
    <property type="entry name" value="Tscrpt_reg_LuxR_C"/>
</dbReference>
<dbReference type="InterPro" id="IPR016032">
    <property type="entry name" value="Sig_transdc_resp-reg_C-effctor"/>
</dbReference>
<evidence type="ECO:0000256" key="1">
    <source>
        <dbReference type="ARBA" id="ARBA00023015"/>
    </source>
</evidence>
<gene>
    <name evidence="5" type="ORF">CRENPOLYSF1_840001</name>
</gene>
<evidence type="ECO:0000256" key="2">
    <source>
        <dbReference type="ARBA" id="ARBA00023125"/>
    </source>
</evidence>
<feature type="domain" description="HTH luxR-type" evidence="4">
    <location>
        <begin position="170"/>
        <end position="235"/>
    </location>
</feature>
<dbReference type="Pfam" id="PF00196">
    <property type="entry name" value="GerE"/>
    <property type="match status" value="1"/>
</dbReference>
<keyword evidence="2" id="KW-0238">DNA-binding</keyword>
<dbReference type="AlphaFoldDB" id="A0A1R4HIJ8"/>
<evidence type="ECO:0000313" key="6">
    <source>
        <dbReference type="Proteomes" id="UP000195667"/>
    </source>
</evidence>
<keyword evidence="3" id="KW-0804">Transcription</keyword>
<dbReference type="InterPro" id="IPR036388">
    <property type="entry name" value="WH-like_DNA-bd_sf"/>
</dbReference>
<dbReference type="SUPFAM" id="SSF55781">
    <property type="entry name" value="GAF domain-like"/>
    <property type="match status" value="1"/>
</dbReference>
<evidence type="ECO:0000259" key="4">
    <source>
        <dbReference type="PROSITE" id="PS50043"/>
    </source>
</evidence>
<dbReference type="GO" id="GO:0003677">
    <property type="term" value="F:DNA binding"/>
    <property type="evidence" value="ECO:0007669"/>
    <property type="project" value="UniProtKB-KW"/>
</dbReference>
<dbReference type="Proteomes" id="UP000195667">
    <property type="component" value="Unassembled WGS sequence"/>
</dbReference>
<dbReference type="PANTHER" id="PTHR44688:SF16">
    <property type="entry name" value="DNA-BINDING TRANSCRIPTIONAL ACTIVATOR DEVR_DOSR"/>
    <property type="match status" value="1"/>
</dbReference>
<dbReference type="PRINTS" id="PR00038">
    <property type="entry name" value="HTHLUXR"/>
</dbReference>
<dbReference type="PANTHER" id="PTHR44688">
    <property type="entry name" value="DNA-BINDING TRANSCRIPTIONAL ACTIVATOR DEVR_DOSR"/>
    <property type="match status" value="1"/>
</dbReference>